<feature type="domain" description="Dinitrogenase iron-molybdenum cofactor biosynthesis" evidence="1">
    <location>
        <begin position="15"/>
        <end position="103"/>
    </location>
</feature>
<evidence type="ECO:0000313" key="2">
    <source>
        <dbReference type="EMBL" id="KUL20262.1"/>
    </source>
</evidence>
<comment type="caution">
    <text evidence="2">The sequence shown here is derived from an EMBL/GenBank/DDBJ whole genome shotgun (WGS) entry which is preliminary data.</text>
</comment>
<dbReference type="Proteomes" id="UP000053937">
    <property type="component" value="Unassembled WGS sequence"/>
</dbReference>
<evidence type="ECO:0000259" key="1">
    <source>
        <dbReference type="Pfam" id="PF02579"/>
    </source>
</evidence>
<dbReference type="Gene3D" id="3.30.420.130">
    <property type="entry name" value="Dinitrogenase iron-molybdenum cofactor biosynthesis domain"/>
    <property type="match status" value="1"/>
</dbReference>
<dbReference type="AlphaFoldDB" id="A0A117MJ24"/>
<reference evidence="2 3" key="1">
    <citation type="submission" date="2015-10" db="EMBL/GenBank/DDBJ databases">
        <title>Draft Genome Sequence of Chlorobium limicola strain Frasassi Growing under Artificial Lighting in the Frasassi Cave System.</title>
        <authorList>
            <person name="Mansor M."/>
            <person name="Macalady J."/>
        </authorList>
    </citation>
    <scope>NUCLEOTIDE SEQUENCE [LARGE SCALE GENOMIC DNA]</scope>
    <source>
        <strain evidence="2 3">Frasassi</strain>
    </source>
</reference>
<dbReference type="PANTHER" id="PTHR33937:SF2">
    <property type="entry name" value="DINITROGENASE IRON-MOLYBDENUM COFACTOR BIOSYNTHESIS DOMAIN-CONTAINING PROTEIN"/>
    <property type="match status" value="1"/>
</dbReference>
<keyword evidence="3" id="KW-1185">Reference proteome</keyword>
<accession>A0A117MJ24</accession>
<protein>
    <submittedName>
        <fullName evidence="2">Dinitrogenase iron-molybdenum cofactor biosynthesis protein</fullName>
    </submittedName>
</protein>
<dbReference type="InterPro" id="IPR003731">
    <property type="entry name" value="Di-Nase_FeMo-co_biosynth"/>
</dbReference>
<dbReference type="SUPFAM" id="SSF53146">
    <property type="entry name" value="Nitrogenase accessory factor-like"/>
    <property type="match status" value="1"/>
</dbReference>
<proteinExistence type="predicted"/>
<dbReference type="CDD" id="cd00851">
    <property type="entry name" value="MTH1175"/>
    <property type="match status" value="1"/>
</dbReference>
<gene>
    <name evidence="2" type="ORF">ASB62_09765</name>
</gene>
<organism evidence="2 3">
    <name type="scientific">Chlorobium limicola</name>
    <dbReference type="NCBI Taxonomy" id="1092"/>
    <lineage>
        <taxon>Bacteria</taxon>
        <taxon>Pseudomonadati</taxon>
        <taxon>Chlorobiota</taxon>
        <taxon>Chlorobiia</taxon>
        <taxon>Chlorobiales</taxon>
        <taxon>Chlorobiaceae</taxon>
        <taxon>Chlorobium/Pelodictyon group</taxon>
        <taxon>Chlorobium</taxon>
    </lineage>
</organism>
<dbReference type="InterPro" id="IPR051840">
    <property type="entry name" value="NifX/NifY_domain"/>
</dbReference>
<dbReference type="OrthoDB" id="9807451at2"/>
<dbReference type="PANTHER" id="PTHR33937">
    <property type="entry name" value="IRON-MOLYBDENUM PROTEIN-RELATED-RELATED"/>
    <property type="match status" value="1"/>
</dbReference>
<dbReference type="Pfam" id="PF02579">
    <property type="entry name" value="Nitro_FeMo-Co"/>
    <property type="match status" value="1"/>
</dbReference>
<name>A0A117MJ24_CHLLI</name>
<dbReference type="EMBL" id="LMBR01000250">
    <property type="protein sequence ID" value="KUL20262.1"/>
    <property type="molecule type" value="Genomic_DNA"/>
</dbReference>
<dbReference type="InterPro" id="IPR036105">
    <property type="entry name" value="DiNase_FeMo-co_biosyn_sf"/>
</dbReference>
<dbReference type="RefSeq" id="WP_059139692.1">
    <property type="nucleotide sequence ID" value="NZ_LMBR01000250.1"/>
</dbReference>
<dbReference type="InterPro" id="IPR033913">
    <property type="entry name" value="MTH1175_dom"/>
</dbReference>
<sequence>MKVVIPLDESAGLASKVCEHFGSAPFFAVSDTETGAFQITANGDSQHDHGQCTPADVFTGMGVDAVICNGIGARAASRLQMSGVAVYIANHARTAEEALKRFNSGSLTQVTGQQACQGHDCH</sequence>
<evidence type="ECO:0000313" key="3">
    <source>
        <dbReference type="Proteomes" id="UP000053937"/>
    </source>
</evidence>